<evidence type="ECO:0000313" key="2">
    <source>
        <dbReference type="EMBL" id="KAK2960299.1"/>
    </source>
</evidence>
<reference evidence="2 3" key="1">
    <citation type="journal article" date="2022" name="bioRxiv">
        <title>Genomics of Preaxostyla Flagellates Illuminates Evolutionary Transitions and the Path Towards Mitochondrial Loss.</title>
        <authorList>
            <person name="Novak L.V.F."/>
            <person name="Treitli S.C."/>
            <person name="Pyrih J."/>
            <person name="Halakuc P."/>
            <person name="Pipaliya S.V."/>
            <person name="Vacek V."/>
            <person name="Brzon O."/>
            <person name="Soukal P."/>
            <person name="Eme L."/>
            <person name="Dacks J.B."/>
            <person name="Karnkowska A."/>
            <person name="Elias M."/>
            <person name="Hampl V."/>
        </authorList>
    </citation>
    <scope>NUCLEOTIDE SEQUENCE [LARGE SCALE GENOMIC DNA]</scope>
    <source>
        <strain evidence="2">NAU3</strain>
        <tissue evidence="2">Gut</tissue>
    </source>
</reference>
<evidence type="ECO:0000313" key="3">
    <source>
        <dbReference type="Proteomes" id="UP001281761"/>
    </source>
</evidence>
<accession>A0ABQ9Y9D4</accession>
<feature type="chain" id="PRO_5045278936" evidence="1">
    <location>
        <begin position="24"/>
        <end position="164"/>
    </location>
</feature>
<name>A0ABQ9Y9D4_9EUKA</name>
<evidence type="ECO:0000256" key="1">
    <source>
        <dbReference type="SAM" id="SignalP"/>
    </source>
</evidence>
<organism evidence="2 3">
    <name type="scientific">Blattamonas nauphoetae</name>
    <dbReference type="NCBI Taxonomy" id="2049346"/>
    <lineage>
        <taxon>Eukaryota</taxon>
        <taxon>Metamonada</taxon>
        <taxon>Preaxostyla</taxon>
        <taxon>Oxymonadida</taxon>
        <taxon>Blattamonas</taxon>
    </lineage>
</organism>
<sequence>MGQINSINNLNMLAFILTSVVSAFKFDHYEFNVEHLTLKNGTAYSLRVSNEETLYFNYMGNVHLPSECEHLTWSTNAYSIVSSQGKAVCENVGTIESSKFTMIQPGGFFTPPIGLRSVYQSASGNVFQIDLMCNRVESMRVSRSTSGSYLVTWNNPAGCARYVG</sequence>
<feature type="signal peptide" evidence="1">
    <location>
        <begin position="1"/>
        <end position="23"/>
    </location>
</feature>
<keyword evidence="3" id="KW-1185">Reference proteome</keyword>
<keyword evidence="1" id="KW-0732">Signal</keyword>
<dbReference type="EMBL" id="JARBJD010000024">
    <property type="protein sequence ID" value="KAK2960299.1"/>
    <property type="molecule type" value="Genomic_DNA"/>
</dbReference>
<proteinExistence type="predicted"/>
<comment type="caution">
    <text evidence="2">The sequence shown here is derived from an EMBL/GenBank/DDBJ whole genome shotgun (WGS) entry which is preliminary data.</text>
</comment>
<gene>
    <name evidence="2" type="ORF">BLNAU_4852</name>
</gene>
<protein>
    <submittedName>
        <fullName evidence="2">Uncharacterized protein</fullName>
    </submittedName>
</protein>
<dbReference type="Proteomes" id="UP001281761">
    <property type="component" value="Unassembled WGS sequence"/>
</dbReference>